<dbReference type="InterPro" id="IPR011050">
    <property type="entry name" value="Pectin_lyase_fold/virulence"/>
</dbReference>
<dbReference type="RefSeq" id="WP_106260868.1">
    <property type="nucleotide sequence ID" value="NZ_CAWNSW010000143.1"/>
</dbReference>
<dbReference type="SUPFAM" id="SSF51126">
    <property type="entry name" value="Pectin lyase-like"/>
    <property type="match status" value="1"/>
</dbReference>
<proteinExistence type="predicted"/>
<dbReference type="Pfam" id="PF14252">
    <property type="entry name" value="DUF4347"/>
    <property type="match status" value="1"/>
</dbReference>
<accession>A0A2T1DTB0</accession>
<organism evidence="2 3">
    <name type="scientific">Stenomitos frigidus ULC18</name>
    <dbReference type="NCBI Taxonomy" id="2107698"/>
    <lineage>
        <taxon>Bacteria</taxon>
        <taxon>Bacillati</taxon>
        <taxon>Cyanobacteriota</taxon>
        <taxon>Cyanophyceae</taxon>
        <taxon>Leptolyngbyales</taxon>
        <taxon>Leptolyngbyaceae</taxon>
        <taxon>Stenomitos</taxon>
    </lineage>
</organism>
<keyword evidence="3" id="KW-1185">Reference proteome</keyword>
<evidence type="ECO:0000313" key="2">
    <source>
        <dbReference type="EMBL" id="PSB23738.1"/>
    </source>
</evidence>
<name>A0A2T1DTB0_9CYAN</name>
<reference evidence="3" key="1">
    <citation type="submission" date="2018-02" db="EMBL/GenBank/DDBJ databases">
        <authorList>
            <person name="Moore K."/>
            <person name="Momper L."/>
        </authorList>
    </citation>
    <scope>NUCLEOTIDE SEQUENCE [LARGE SCALE GENOMIC DNA]</scope>
    <source>
        <strain evidence="3">ULC18</strain>
    </source>
</reference>
<dbReference type="Proteomes" id="UP000239576">
    <property type="component" value="Unassembled WGS sequence"/>
</dbReference>
<dbReference type="AlphaFoldDB" id="A0A2T1DTB0"/>
<gene>
    <name evidence="2" type="ORF">C7B82_29850</name>
</gene>
<protein>
    <recommendedName>
        <fullName evidence="1">DUF4347 domain-containing protein</fullName>
    </recommendedName>
</protein>
<dbReference type="OrthoDB" id="523168at2"/>
<dbReference type="EMBL" id="PVWK01000159">
    <property type="protein sequence ID" value="PSB23738.1"/>
    <property type="molecule type" value="Genomic_DNA"/>
</dbReference>
<dbReference type="InterPro" id="IPR025592">
    <property type="entry name" value="DUF4347"/>
</dbReference>
<evidence type="ECO:0000259" key="1">
    <source>
        <dbReference type="Pfam" id="PF14252"/>
    </source>
</evidence>
<feature type="domain" description="DUF4347" evidence="1">
    <location>
        <begin position="83"/>
        <end position="248"/>
    </location>
</feature>
<evidence type="ECO:0000313" key="3">
    <source>
        <dbReference type="Proteomes" id="UP000239576"/>
    </source>
</evidence>
<comment type="caution">
    <text evidence="2">The sequence shown here is derived from an EMBL/GenBank/DDBJ whole genome shotgun (WGS) entry which is preliminary data.</text>
</comment>
<sequence>MDLLQLPTTSGTGFPTADSLLPSLYNASVTVLSPLQAAGASLTTASSQAVAVIDAGGQGSVYSSNAASIVTTAQPSTIANHSIAFISADVLDSDILLKGLQPGVEIHVLQSSELSQAIQQITATLTGRSGLTSLQIFSHGSDGNLQLGNGNLNASNLATYSSEIHSWASALVPGSDILLYGCDVAASNSGKAFVQQISQLTGADVAASIDLTGNTVLGGNWTLEFHTGAIETPDLLQPWAQAAYSHILATFTVTNTSDSGTGSLRQAIQDANAAAGDDIIVFSGGSFGDQTPDTITLTSGQLQIGGNLTIAGTGAGLLSISGNNASRVFQIDPTINATIADVTITNGRANDGAGVFNNGGSVALLRTTFNNNVATNVGGGILNAGGLLVNGGTFNSNRAAAGAGLYNAGGLEVRNSNFNTNQASLNGGGIYNNSGASLTVDNDYLSRNTAGNDGGGIYNRSGSTLSLLTSVIVDGTAGRLGGGIANFGTITSIDNSLIRGNRSTGGSGAAGGVFNGGTANITNTSILGNTAAGPGGGLYNNAGATLTLRANSLVSGNRGARGGGIYNEGSATVGESSIISNRTNALNGVGPDVSGAFISEGFNTIYSASGSTGFSPTLGDTIIFG</sequence>
<reference evidence="2 3" key="2">
    <citation type="submission" date="2018-03" db="EMBL/GenBank/DDBJ databases">
        <title>The ancient ancestry and fast evolution of plastids.</title>
        <authorList>
            <person name="Moore K.R."/>
            <person name="Magnabosco C."/>
            <person name="Momper L."/>
            <person name="Gold D.A."/>
            <person name="Bosak T."/>
            <person name="Fournier G.P."/>
        </authorList>
    </citation>
    <scope>NUCLEOTIDE SEQUENCE [LARGE SCALE GENOMIC DNA]</scope>
    <source>
        <strain evidence="2 3">ULC18</strain>
    </source>
</reference>